<evidence type="ECO:0000313" key="4">
    <source>
        <dbReference type="Proteomes" id="UP001620461"/>
    </source>
</evidence>
<keyword evidence="2" id="KW-1133">Transmembrane helix</keyword>
<organism evidence="3 4">
    <name type="scientific">Dyella jejuensis</name>
    <dbReference type="NCBI Taxonomy" id="1432009"/>
    <lineage>
        <taxon>Bacteria</taxon>
        <taxon>Pseudomonadati</taxon>
        <taxon>Pseudomonadota</taxon>
        <taxon>Gammaproteobacteria</taxon>
        <taxon>Lysobacterales</taxon>
        <taxon>Rhodanobacteraceae</taxon>
        <taxon>Dyella</taxon>
    </lineage>
</organism>
<feature type="transmembrane region" description="Helical" evidence="2">
    <location>
        <begin position="120"/>
        <end position="143"/>
    </location>
</feature>
<dbReference type="EMBL" id="JADIKJ010000007">
    <property type="protein sequence ID" value="MFK2900195.1"/>
    <property type="molecule type" value="Genomic_DNA"/>
</dbReference>
<feature type="transmembrane region" description="Helical" evidence="2">
    <location>
        <begin position="88"/>
        <end position="108"/>
    </location>
</feature>
<feature type="transmembrane region" description="Helical" evidence="2">
    <location>
        <begin position="172"/>
        <end position="189"/>
    </location>
</feature>
<keyword evidence="4" id="KW-1185">Reference proteome</keyword>
<protein>
    <submittedName>
        <fullName evidence="3">Uncharacterized protein</fullName>
    </submittedName>
</protein>
<proteinExistence type="predicted"/>
<evidence type="ECO:0000256" key="2">
    <source>
        <dbReference type="SAM" id="Phobius"/>
    </source>
</evidence>
<gene>
    <name evidence="3" type="ORF">ISP15_07590</name>
</gene>
<name>A0ABW8JGL7_9GAMM</name>
<evidence type="ECO:0000313" key="3">
    <source>
        <dbReference type="EMBL" id="MFK2900195.1"/>
    </source>
</evidence>
<reference evidence="3 4" key="1">
    <citation type="submission" date="2020-10" db="EMBL/GenBank/DDBJ databases">
        <title>Phylogeny of dyella-like bacteria.</title>
        <authorList>
            <person name="Fu J."/>
        </authorList>
    </citation>
    <scope>NUCLEOTIDE SEQUENCE [LARGE SCALE GENOMIC DNA]</scope>
    <source>
        <strain evidence="3 4">JP1</strain>
    </source>
</reference>
<accession>A0ABW8JGL7</accession>
<feature type="compositionally biased region" description="Low complexity" evidence="1">
    <location>
        <begin position="215"/>
        <end position="250"/>
    </location>
</feature>
<feature type="region of interest" description="Disordered" evidence="1">
    <location>
        <begin position="215"/>
        <end position="279"/>
    </location>
</feature>
<evidence type="ECO:0000256" key="1">
    <source>
        <dbReference type="SAM" id="MobiDB-lite"/>
    </source>
</evidence>
<comment type="caution">
    <text evidence="3">The sequence shown here is derived from an EMBL/GenBank/DDBJ whole genome shotgun (WGS) entry which is preliminary data.</text>
</comment>
<keyword evidence="2" id="KW-0812">Transmembrane</keyword>
<dbReference type="Proteomes" id="UP001620461">
    <property type="component" value="Unassembled WGS sequence"/>
</dbReference>
<sequence length="384" mass="40021">MMQSFLKILSQMTGLQKLSVVRNVIVLPLLLLSLTLSGGVFGFTAPIVLPWVLYMGFNLGSNSHRLQAIDGFQPASSAPKYMGLSTKVLYLLSCVVGILYIGVIAALLPDAGDTAAPQALQVAVSGAVFFGVFLTIVGVRLGWSSVAACAPGIDPAKTLRLVNPAGVKRQQLIYLAVGVFVLVGSFSSLSNTYPRWAGDGSNGSAALAQDDPSLASLLSDDSTPTGQQPAAPAQPSRFQQGAPSQQMSQQEAVSTPTPAPAQASVQLPSPAAPGQAPLLTRDTYGNAVASYFPGESAQDALTDGLSKISSSLSVDDVDYLGYPAYSLECEKNGQCVNGTGTPFGPVADVAKEMFPVNPSDIRKYGLKCNLICYDSQGQIIGRAP</sequence>
<keyword evidence="2" id="KW-0472">Membrane</keyword>